<evidence type="ECO:0000313" key="2">
    <source>
        <dbReference type="Proteomes" id="UP001597521"/>
    </source>
</evidence>
<protein>
    <recommendedName>
        <fullName evidence="3">ASCH domain-containing protein</fullName>
    </recommendedName>
</protein>
<sequence length="95" mass="10813">MLLKRELVEDIRAGKVDLIFRRWSRPTVKAGGTLKTRLGTLAIKAIDDLKPEDVTPEEARRAGFADLDDFHRWLATMKPGHLFQRITVGWLADAE</sequence>
<dbReference type="Proteomes" id="UP001597521">
    <property type="component" value="Unassembled WGS sequence"/>
</dbReference>
<evidence type="ECO:0008006" key="3">
    <source>
        <dbReference type="Google" id="ProtNLM"/>
    </source>
</evidence>
<keyword evidence="2" id="KW-1185">Reference proteome</keyword>
<evidence type="ECO:0000313" key="1">
    <source>
        <dbReference type="EMBL" id="MFD2646460.1"/>
    </source>
</evidence>
<dbReference type="RefSeq" id="WP_386831099.1">
    <property type="nucleotide sequence ID" value="NZ_JBHUNP010000001.1"/>
</dbReference>
<proteinExistence type="predicted"/>
<dbReference type="EMBL" id="JBHUNP010000001">
    <property type="protein sequence ID" value="MFD2646460.1"/>
    <property type="molecule type" value="Genomic_DNA"/>
</dbReference>
<comment type="caution">
    <text evidence="1">The sequence shown here is derived from an EMBL/GenBank/DDBJ whole genome shotgun (WGS) entry which is preliminary data.</text>
</comment>
<reference evidence="2" key="1">
    <citation type="journal article" date="2019" name="Int. J. Syst. Evol. Microbiol.">
        <title>The Global Catalogue of Microorganisms (GCM) 10K type strain sequencing project: providing services to taxonomists for standard genome sequencing and annotation.</title>
        <authorList>
            <consortium name="The Broad Institute Genomics Platform"/>
            <consortium name="The Broad Institute Genome Sequencing Center for Infectious Disease"/>
            <person name="Wu L."/>
            <person name="Ma J."/>
        </authorList>
    </citation>
    <scope>NUCLEOTIDE SEQUENCE [LARGE SCALE GENOMIC DNA]</scope>
    <source>
        <strain evidence="2">CCM 7427</strain>
    </source>
</reference>
<accession>A0ABW5QFQ6</accession>
<organism evidence="1 2">
    <name type="scientific">Devosia albogilva</name>
    <dbReference type="NCBI Taxonomy" id="429726"/>
    <lineage>
        <taxon>Bacteria</taxon>
        <taxon>Pseudomonadati</taxon>
        <taxon>Pseudomonadota</taxon>
        <taxon>Alphaproteobacteria</taxon>
        <taxon>Hyphomicrobiales</taxon>
        <taxon>Devosiaceae</taxon>
        <taxon>Devosia</taxon>
    </lineage>
</organism>
<gene>
    <name evidence="1" type="ORF">ACFSX5_01480</name>
</gene>
<name>A0ABW5QFQ6_9HYPH</name>